<keyword evidence="11" id="KW-0067">ATP-binding</keyword>
<dbReference type="PANTHER" id="PTHR43065">
    <property type="entry name" value="SENSOR HISTIDINE KINASE"/>
    <property type="match status" value="1"/>
</dbReference>
<protein>
    <recommendedName>
        <fullName evidence="15">C4-dicarboxylate transport sensor protein DctB</fullName>
        <ecNumber evidence="3">2.7.13.3</ecNumber>
    </recommendedName>
</protein>
<evidence type="ECO:0000313" key="20">
    <source>
        <dbReference type="Proteomes" id="UP000001558"/>
    </source>
</evidence>
<dbReference type="PANTHER" id="PTHR43065:SF46">
    <property type="entry name" value="C4-DICARBOXYLATE TRANSPORT SENSOR PROTEIN DCTB"/>
    <property type="match status" value="1"/>
</dbReference>
<evidence type="ECO:0000256" key="12">
    <source>
        <dbReference type="ARBA" id="ARBA00022989"/>
    </source>
</evidence>
<dbReference type="KEGG" id="slo:Shew_1443"/>
<evidence type="ECO:0000256" key="2">
    <source>
        <dbReference type="ARBA" id="ARBA00004429"/>
    </source>
</evidence>
<dbReference type="EMBL" id="CP000606">
    <property type="protein sequence ID" value="ABO23310.1"/>
    <property type="molecule type" value="Genomic_DNA"/>
</dbReference>
<keyword evidence="8 17" id="KW-0812">Transmembrane</keyword>
<dbReference type="AlphaFoldDB" id="A3QCW2"/>
<evidence type="ECO:0000256" key="17">
    <source>
        <dbReference type="SAM" id="Phobius"/>
    </source>
</evidence>
<dbReference type="HOGENOM" id="CLU_000445_94_2_6"/>
<dbReference type="GO" id="GO:0005524">
    <property type="term" value="F:ATP binding"/>
    <property type="evidence" value="ECO:0007669"/>
    <property type="project" value="UniProtKB-KW"/>
</dbReference>
<dbReference type="eggNOG" id="COG4191">
    <property type="taxonomic scope" value="Bacteria"/>
</dbReference>
<dbReference type="InterPro" id="IPR003661">
    <property type="entry name" value="HisK_dim/P_dom"/>
</dbReference>
<keyword evidence="14 17" id="KW-0472">Membrane</keyword>
<accession>A3QCW2</accession>
<evidence type="ECO:0000256" key="3">
    <source>
        <dbReference type="ARBA" id="ARBA00012438"/>
    </source>
</evidence>
<keyword evidence="5" id="KW-0997">Cell inner membrane</keyword>
<dbReference type="EC" id="2.7.13.3" evidence="3"/>
<feature type="transmembrane region" description="Helical" evidence="17">
    <location>
        <begin position="320"/>
        <end position="339"/>
    </location>
</feature>
<evidence type="ECO:0000256" key="13">
    <source>
        <dbReference type="ARBA" id="ARBA00023012"/>
    </source>
</evidence>
<dbReference type="InterPro" id="IPR017055">
    <property type="entry name" value="Sig_transdc_His_kinase_DctB"/>
</dbReference>
<dbReference type="SMART" id="SM00387">
    <property type="entry name" value="HATPase_c"/>
    <property type="match status" value="1"/>
</dbReference>
<keyword evidence="7" id="KW-0808">Transferase</keyword>
<name>A3QCW2_SHELP</name>
<evidence type="ECO:0000313" key="19">
    <source>
        <dbReference type="EMBL" id="ABO23310.1"/>
    </source>
</evidence>
<keyword evidence="6" id="KW-0597">Phosphoprotein</keyword>
<dbReference type="GO" id="GO:0000155">
    <property type="term" value="F:phosphorelay sensor kinase activity"/>
    <property type="evidence" value="ECO:0007669"/>
    <property type="project" value="InterPro"/>
</dbReference>
<keyword evidence="13" id="KW-0902">Two-component regulatory system</keyword>
<evidence type="ECO:0000256" key="15">
    <source>
        <dbReference type="ARBA" id="ARBA00073143"/>
    </source>
</evidence>
<dbReference type="Pfam" id="PF02518">
    <property type="entry name" value="HATPase_c"/>
    <property type="match status" value="1"/>
</dbReference>
<dbReference type="Proteomes" id="UP000001558">
    <property type="component" value="Chromosome"/>
</dbReference>
<evidence type="ECO:0000259" key="18">
    <source>
        <dbReference type="PROSITE" id="PS50109"/>
    </source>
</evidence>
<feature type="coiled-coil region" evidence="16">
    <location>
        <begin position="338"/>
        <end position="386"/>
    </location>
</feature>
<dbReference type="InterPro" id="IPR029151">
    <property type="entry name" value="Sensor-like_sf"/>
</dbReference>
<dbReference type="PIRSF" id="PIRSF036431">
    <property type="entry name" value="STHK_DctB"/>
    <property type="match status" value="1"/>
</dbReference>
<dbReference type="InterPro" id="IPR036097">
    <property type="entry name" value="HisK_dim/P_sf"/>
</dbReference>
<dbReference type="InterPro" id="IPR004358">
    <property type="entry name" value="Sig_transdc_His_kin-like_C"/>
</dbReference>
<dbReference type="InterPro" id="IPR003594">
    <property type="entry name" value="HATPase_dom"/>
</dbReference>
<dbReference type="Pfam" id="PF00512">
    <property type="entry name" value="HisKA"/>
    <property type="match status" value="1"/>
</dbReference>
<dbReference type="InterPro" id="IPR036890">
    <property type="entry name" value="HATPase_C_sf"/>
</dbReference>
<evidence type="ECO:0000256" key="6">
    <source>
        <dbReference type="ARBA" id="ARBA00022553"/>
    </source>
</evidence>
<proteinExistence type="predicted"/>
<reference evidence="19 20" key="1">
    <citation type="submission" date="2007-03" db="EMBL/GenBank/DDBJ databases">
        <title>Complete sequence of Shewanella loihica PV-4.</title>
        <authorList>
            <consortium name="US DOE Joint Genome Institute"/>
            <person name="Copeland A."/>
            <person name="Lucas S."/>
            <person name="Lapidus A."/>
            <person name="Barry K."/>
            <person name="Detter J.C."/>
            <person name="Glavina del Rio T."/>
            <person name="Hammon N."/>
            <person name="Israni S."/>
            <person name="Dalin E."/>
            <person name="Tice H."/>
            <person name="Pitluck S."/>
            <person name="Chain P."/>
            <person name="Malfatti S."/>
            <person name="Shin M."/>
            <person name="Vergez L."/>
            <person name="Schmutz J."/>
            <person name="Larimer F."/>
            <person name="Land M."/>
            <person name="Hauser L."/>
            <person name="Kyrpides N."/>
            <person name="Mikhailova N."/>
            <person name="Romine M.F."/>
            <person name="Serres G."/>
            <person name="Fredrickson J."/>
            <person name="Tiedje J."/>
            <person name="Richardson P."/>
        </authorList>
    </citation>
    <scope>NUCLEOTIDE SEQUENCE [LARGE SCALE GENOMIC DNA]</scope>
    <source>
        <strain evidence="20">ATCC BAA-1088 / PV-4</strain>
    </source>
</reference>
<organism evidence="19 20">
    <name type="scientific">Shewanella loihica (strain ATCC BAA-1088 / PV-4)</name>
    <dbReference type="NCBI Taxonomy" id="323850"/>
    <lineage>
        <taxon>Bacteria</taxon>
        <taxon>Pseudomonadati</taxon>
        <taxon>Pseudomonadota</taxon>
        <taxon>Gammaproteobacteria</taxon>
        <taxon>Alteromonadales</taxon>
        <taxon>Shewanellaceae</taxon>
        <taxon>Shewanella</taxon>
    </lineage>
</organism>
<dbReference type="RefSeq" id="WP_011865242.1">
    <property type="nucleotide sequence ID" value="NC_009092.1"/>
</dbReference>
<keyword evidence="12 17" id="KW-1133">Transmembrane helix</keyword>
<keyword evidence="10 19" id="KW-0418">Kinase</keyword>
<evidence type="ECO:0000256" key="4">
    <source>
        <dbReference type="ARBA" id="ARBA00022475"/>
    </source>
</evidence>
<keyword evidence="9" id="KW-0547">Nucleotide-binding</keyword>
<comment type="subcellular location">
    <subcellularLocation>
        <location evidence="2">Cell inner membrane</location>
        <topology evidence="2">Multi-pass membrane protein</topology>
    </subcellularLocation>
</comment>
<dbReference type="Gene3D" id="6.10.250.3020">
    <property type="match status" value="1"/>
</dbReference>
<sequence length="607" mass="68130" precursor="true">MPYMSKIITRRKYLGVGFIILLGLAFTLRVAYWFHLEHGYEMTRQQSNAQMKELLSFLSGSLSRYESIPHVLSTNPLLASALLKQDDPDTITPLNRYLEEIQSITEALDIYLVNIDGDAIAASNWQQSYSFIGKNYAFRPYFKDAIEGKMGRYFAVGTSSNKRGYYFSYPIYSHGYPVTPSQGEAKVLGAIVVKVDVTEIEQQSTGMARGSNYEFAISDPDHIIFLSSRPEWRLTALTPVTHQLKQRIESSRRYANREISPLAIEPPFAPSLAADYQIYQIGDDKRGAEFMDNAAYMSDAGWQVHILSPMTPIYRSLPPLLLLYGALYLLCALALLFAIEKRKNTRRMQQAHEQLEQRVKERTQALETSHQQLKEAQDELIQAAKLTVIGSLSASINHEINQPLAAIRSYAQNTQTLLSRAKWDDVSSNIMTIIELTDRLAAIVSQFKSFTRKSQGNDKAISVAQCIRDALTIVQPEVDKQGIDLVLNNTECQTLLWGDPIRLQQVLINLMSNAMVAMRANNPKQLIIGVVVSNRLEITIEDTGTGIDESQMQKIFDPYYTSSRQGLGLGLSISRRIVEAMQGKISVANRQQGGAIFQITLPIHAVG</sequence>
<dbReference type="InterPro" id="IPR005467">
    <property type="entry name" value="His_kinase_dom"/>
</dbReference>
<dbReference type="PROSITE" id="PS50109">
    <property type="entry name" value="HIS_KIN"/>
    <property type="match status" value="1"/>
</dbReference>
<keyword evidence="4" id="KW-1003">Cell membrane</keyword>
<feature type="transmembrane region" description="Helical" evidence="17">
    <location>
        <begin position="12"/>
        <end position="34"/>
    </location>
</feature>
<dbReference type="FunFam" id="1.10.287.130:FF:000049">
    <property type="entry name" value="C4-dicarboxylate transport sensor protein DctB"/>
    <property type="match status" value="1"/>
</dbReference>
<keyword evidence="20" id="KW-1185">Reference proteome</keyword>
<evidence type="ECO:0000256" key="11">
    <source>
        <dbReference type="ARBA" id="ARBA00022840"/>
    </source>
</evidence>
<comment type="catalytic activity">
    <reaction evidence="1">
        <text>ATP + protein L-histidine = ADP + protein N-phospho-L-histidine.</text>
        <dbReference type="EC" id="2.7.13.3"/>
    </reaction>
</comment>
<dbReference type="Gene3D" id="3.30.565.10">
    <property type="entry name" value="Histidine kinase-like ATPase, C-terminal domain"/>
    <property type="match status" value="1"/>
</dbReference>
<evidence type="ECO:0000256" key="10">
    <source>
        <dbReference type="ARBA" id="ARBA00022777"/>
    </source>
</evidence>
<dbReference type="SUPFAM" id="SSF55874">
    <property type="entry name" value="ATPase domain of HSP90 chaperone/DNA topoisomerase II/histidine kinase"/>
    <property type="match status" value="1"/>
</dbReference>
<dbReference type="Gene3D" id="3.30.450.20">
    <property type="entry name" value="PAS domain"/>
    <property type="match status" value="2"/>
</dbReference>
<gene>
    <name evidence="19" type="ordered locus">Shew_1443</name>
</gene>
<dbReference type="SUPFAM" id="SSF103190">
    <property type="entry name" value="Sensory domain-like"/>
    <property type="match status" value="1"/>
</dbReference>
<evidence type="ECO:0000256" key="14">
    <source>
        <dbReference type="ARBA" id="ARBA00023136"/>
    </source>
</evidence>
<dbReference type="Gene3D" id="1.10.287.130">
    <property type="match status" value="1"/>
</dbReference>
<keyword evidence="16" id="KW-0175">Coiled coil</keyword>
<evidence type="ECO:0000256" key="8">
    <source>
        <dbReference type="ARBA" id="ARBA00022692"/>
    </source>
</evidence>
<dbReference type="GO" id="GO:0005886">
    <property type="term" value="C:plasma membrane"/>
    <property type="evidence" value="ECO:0007669"/>
    <property type="project" value="UniProtKB-SubCell"/>
</dbReference>
<evidence type="ECO:0000256" key="1">
    <source>
        <dbReference type="ARBA" id="ARBA00000085"/>
    </source>
</evidence>
<dbReference type="SUPFAM" id="SSF47384">
    <property type="entry name" value="Homodimeric domain of signal transducing histidine kinase"/>
    <property type="match status" value="1"/>
</dbReference>
<evidence type="ECO:0000256" key="5">
    <source>
        <dbReference type="ARBA" id="ARBA00022519"/>
    </source>
</evidence>
<evidence type="ECO:0000256" key="16">
    <source>
        <dbReference type="SAM" id="Coils"/>
    </source>
</evidence>
<dbReference type="CDD" id="cd00082">
    <property type="entry name" value="HisKA"/>
    <property type="match status" value="1"/>
</dbReference>
<dbReference type="STRING" id="323850.Shew_1443"/>
<evidence type="ECO:0000256" key="7">
    <source>
        <dbReference type="ARBA" id="ARBA00022679"/>
    </source>
</evidence>
<evidence type="ECO:0000256" key="9">
    <source>
        <dbReference type="ARBA" id="ARBA00022741"/>
    </source>
</evidence>
<dbReference type="PRINTS" id="PR00344">
    <property type="entry name" value="BCTRLSENSOR"/>
</dbReference>
<feature type="domain" description="Histidine kinase" evidence="18">
    <location>
        <begin position="395"/>
        <end position="605"/>
    </location>
</feature>
<dbReference type="SMART" id="SM00388">
    <property type="entry name" value="HisKA"/>
    <property type="match status" value="1"/>
</dbReference>